<evidence type="ECO:0000313" key="5">
    <source>
        <dbReference type="EMBL" id="SHF77027.1"/>
    </source>
</evidence>
<dbReference type="SUPFAM" id="SSF48498">
    <property type="entry name" value="Tetracyclin repressor-like, C-terminal domain"/>
    <property type="match status" value="1"/>
</dbReference>
<dbReference type="PROSITE" id="PS50977">
    <property type="entry name" value="HTH_TETR_2"/>
    <property type="match status" value="1"/>
</dbReference>
<dbReference type="InterPro" id="IPR036271">
    <property type="entry name" value="Tet_transcr_reg_TetR-rel_C_sf"/>
</dbReference>
<feature type="compositionally biased region" description="Basic and acidic residues" evidence="3">
    <location>
        <begin position="14"/>
        <end position="23"/>
    </location>
</feature>
<gene>
    <name evidence="5" type="ORF">SAMN02745117_02573</name>
</gene>
<feature type="region of interest" description="Disordered" evidence="3">
    <location>
        <begin position="1"/>
        <end position="23"/>
    </location>
</feature>
<keyword evidence="1 2" id="KW-0238">DNA-binding</keyword>
<feature type="DNA-binding region" description="H-T-H motif" evidence="2">
    <location>
        <begin position="44"/>
        <end position="63"/>
    </location>
</feature>
<dbReference type="OrthoDB" id="6684185at2"/>
<dbReference type="PRINTS" id="PR00455">
    <property type="entry name" value="HTHTETR"/>
</dbReference>
<dbReference type="InterPro" id="IPR009057">
    <property type="entry name" value="Homeodomain-like_sf"/>
</dbReference>
<evidence type="ECO:0000256" key="3">
    <source>
        <dbReference type="SAM" id="MobiDB-lite"/>
    </source>
</evidence>
<accession>A0A1M5ECV6</accession>
<evidence type="ECO:0000259" key="4">
    <source>
        <dbReference type="PROSITE" id="PS50977"/>
    </source>
</evidence>
<evidence type="ECO:0000256" key="1">
    <source>
        <dbReference type="ARBA" id="ARBA00023125"/>
    </source>
</evidence>
<organism evidence="5 6">
    <name type="scientific">Lampropedia hyalina DSM 16112</name>
    <dbReference type="NCBI Taxonomy" id="1122156"/>
    <lineage>
        <taxon>Bacteria</taxon>
        <taxon>Pseudomonadati</taxon>
        <taxon>Pseudomonadota</taxon>
        <taxon>Betaproteobacteria</taxon>
        <taxon>Burkholderiales</taxon>
        <taxon>Comamonadaceae</taxon>
        <taxon>Lampropedia</taxon>
    </lineage>
</organism>
<dbReference type="STRING" id="1122156.SAMN02745117_02573"/>
<name>A0A1M5ECV6_9BURK</name>
<dbReference type="Proteomes" id="UP000184327">
    <property type="component" value="Unassembled WGS sequence"/>
</dbReference>
<dbReference type="InterPro" id="IPR001647">
    <property type="entry name" value="HTH_TetR"/>
</dbReference>
<evidence type="ECO:0000256" key="2">
    <source>
        <dbReference type="PROSITE-ProRule" id="PRU00335"/>
    </source>
</evidence>
<dbReference type="PANTHER" id="PTHR43479">
    <property type="entry name" value="ACREF/ENVCD OPERON REPRESSOR-RELATED"/>
    <property type="match status" value="1"/>
</dbReference>
<reference evidence="5 6" key="1">
    <citation type="submission" date="2016-11" db="EMBL/GenBank/DDBJ databases">
        <authorList>
            <person name="Jaros S."/>
            <person name="Januszkiewicz K."/>
            <person name="Wedrychowicz H."/>
        </authorList>
    </citation>
    <scope>NUCLEOTIDE SEQUENCE [LARGE SCALE GENOMIC DNA]</scope>
    <source>
        <strain evidence="5 6">DSM 16112</strain>
    </source>
</reference>
<dbReference type="AlphaFoldDB" id="A0A1M5ECV6"/>
<dbReference type="InterPro" id="IPR050624">
    <property type="entry name" value="HTH-type_Tx_Regulator"/>
</dbReference>
<feature type="compositionally biased region" description="Polar residues" evidence="3">
    <location>
        <begin position="1"/>
        <end position="13"/>
    </location>
</feature>
<proteinExistence type="predicted"/>
<dbReference type="SUPFAM" id="SSF46689">
    <property type="entry name" value="Homeodomain-like"/>
    <property type="match status" value="1"/>
</dbReference>
<dbReference type="Gene3D" id="1.10.357.10">
    <property type="entry name" value="Tetracycline Repressor, domain 2"/>
    <property type="match status" value="1"/>
</dbReference>
<evidence type="ECO:0000313" key="6">
    <source>
        <dbReference type="Proteomes" id="UP000184327"/>
    </source>
</evidence>
<keyword evidence="6" id="KW-1185">Reference proteome</keyword>
<dbReference type="Pfam" id="PF00440">
    <property type="entry name" value="TetR_N"/>
    <property type="match status" value="1"/>
</dbReference>
<protein>
    <submittedName>
        <fullName evidence="5">Transcriptional regulator, TetR family</fullName>
    </submittedName>
</protein>
<dbReference type="RefSeq" id="WP_073357074.1">
    <property type="nucleotide sequence ID" value="NZ_FQUZ01000040.1"/>
</dbReference>
<dbReference type="EMBL" id="FQUZ01000040">
    <property type="protein sequence ID" value="SHF77027.1"/>
    <property type="molecule type" value="Genomic_DNA"/>
</dbReference>
<dbReference type="GO" id="GO:0003677">
    <property type="term" value="F:DNA binding"/>
    <property type="evidence" value="ECO:0007669"/>
    <property type="project" value="UniProtKB-UniRule"/>
</dbReference>
<dbReference type="PANTHER" id="PTHR43479:SF11">
    <property type="entry name" value="ACREF_ENVCD OPERON REPRESSOR-RELATED"/>
    <property type="match status" value="1"/>
</dbReference>
<feature type="domain" description="HTH tetR-type" evidence="4">
    <location>
        <begin position="21"/>
        <end position="81"/>
    </location>
</feature>
<sequence length="209" mass="23269">MNRKNQQQASPTRLSREESQARTREGLIQAATRLFAEKGYGGTSIRDIAEQSGHSQGAFYSNFHSKEELLLEMLRQHMQAEAVQLNTLVEQKQRSPAEILDDLEAWASALDQDPHWCMLSIELQLHAQRSATFAAAYQAVWLQHRDVLAQWMARLFAERQLQMPAAPQDIASTFMALAHGLALQRAATGSGASGRLMVVLLRGLMALSA</sequence>